<dbReference type="Pfam" id="PF01546">
    <property type="entry name" value="Peptidase_M20"/>
    <property type="match status" value="1"/>
</dbReference>
<dbReference type="InterPro" id="IPR017439">
    <property type="entry name" value="Amidohydrolase"/>
</dbReference>
<dbReference type="PANTHER" id="PTHR11014:SF63">
    <property type="entry name" value="METALLOPEPTIDASE, PUTATIVE (AFU_ORTHOLOGUE AFUA_6G09600)-RELATED"/>
    <property type="match status" value="1"/>
</dbReference>
<dbReference type="Gene3D" id="3.30.70.360">
    <property type="match status" value="1"/>
</dbReference>
<sequence>MPSITETIQAHQPDLKAYEELYKWFHAHPELSFCEKETAAAIVKHLESFNAFEIHPHVGGHGLAAVLKNGDGKTLLLRADIDALPVKEQTGLPYASTKRMQDVEGVEKPVMHACGHDMHITSLLAAAETLVKAKAAWSGTLILVFQPAEEKGKGAQAMVDDGLYDKVPIPDVTIVAREVDPLDFAVVTVAAIHAGDAENIIPDTATLKLDIRAANPSTRERVLSSVRTIVHAEALASSNPNPPSMVEIRNFPLLFNDATVTSSLESSFGAHFSSSNSSSKDGSAYAEYIPTIARLQGSEDFGILATAVGKPSCFFLYGGTDPALYERLEGEGKLSEVPGNHSPFFAPVLQPTLRVGIEGYVVSALTFLGKV</sequence>
<evidence type="ECO:0000256" key="1">
    <source>
        <dbReference type="ARBA" id="ARBA00006247"/>
    </source>
</evidence>
<evidence type="ECO:0000259" key="2">
    <source>
        <dbReference type="Pfam" id="PF07687"/>
    </source>
</evidence>
<dbReference type="Pfam" id="PF07687">
    <property type="entry name" value="M20_dimer"/>
    <property type="match status" value="1"/>
</dbReference>
<dbReference type="PANTHER" id="PTHR11014">
    <property type="entry name" value="PEPTIDASE M20 FAMILY MEMBER"/>
    <property type="match status" value="1"/>
</dbReference>
<proteinExistence type="inferred from homology"/>
<dbReference type="GO" id="GO:0016787">
    <property type="term" value="F:hydrolase activity"/>
    <property type="evidence" value="ECO:0007669"/>
    <property type="project" value="InterPro"/>
</dbReference>
<dbReference type="SUPFAM" id="SSF55031">
    <property type="entry name" value="Bacterial exopeptidase dimerisation domain"/>
    <property type="match status" value="1"/>
</dbReference>
<name>A0A9P4TCX6_CURKU</name>
<dbReference type="InterPro" id="IPR011650">
    <property type="entry name" value="Peptidase_M20_dimer"/>
</dbReference>
<dbReference type="InterPro" id="IPR036264">
    <property type="entry name" value="Bact_exopeptidase_dim_dom"/>
</dbReference>
<dbReference type="InterPro" id="IPR002933">
    <property type="entry name" value="Peptidase_M20"/>
</dbReference>
<dbReference type="EMBL" id="SWKU01000014">
    <property type="protein sequence ID" value="KAF3000765.1"/>
    <property type="molecule type" value="Genomic_DNA"/>
</dbReference>
<reference evidence="3" key="1">
    <citation type="submission" date="2019-04" db="EMBL/GenBank/DDBJ databases">
        <title>Sequencing of skin fungus with MAO and IRED activity.</title>
        <authorList>
            <person name="Marsaioli A.J."/>
            <person name="Bonatto J.M.C."/>
            <person name="Reis Junior O."/>
        </authorList>
    </citation>
    <scope>NUCLEOTIDE SEQUENCE</scope>
    <source>
        <strain evidence="3">30M1</strain>
    </source>
</reference>
<comment type="similarity">
    <text evidence="1">Belongs to the peptidase M20A family.</text>
</comment>
<dbReference type="SUPFAM" id="SSF53187">
    <property type="entry name" value="Zn-dependent exopeptidases"/>
    <property type="match status" value="1"/>
</dbReference>
<dbReference type="AlphaFoldDB" id="A0A9P4TCX6"/>
<comment type="caution">
    <text evidence="3">The sequence shown here is derived from an EMBL/GenBank/DDBJ whole genome shotgun (WGS) entry which is preliminary data.</text>
</comment>
<organism evidence="3 4">
    <name type="scientific">Curvularia kusanoi</name>
    <name type="common">Cochliobolus kusanoi</name>
    <dbReference type="NCBI Taxonomy" id="90978"/>
    <lineage>
        <taxon>Eukaryota</taxon>
        <taxon>Fungi</taxon>
        <taxon>Dikarya</taxon>
        <taxon>Ascomycota</taxon>
        <taxon>Pezizomycotina</taxon>
        <taxon>Dothideomycetes</taxon>
        <taxon>Pleosporomycetidae</taxon>
        <taxon>Pleosporales</taxon>
        <taxon>Pleosporineae</taxon>
        <taxon>Pleosporaceae</taxon>
        <taxon>Curvularia</taxon>
    </lineage>
</organism>
<dbReference type="Proteomes" id="UP000801428">
    <property type="component" value="Unassembled WGS sequence"/>
</dbReference>
<feature type="domain" description="Peptidase M20 dimerisation" evidence="2">
    <location>
        <begin position="186"/>
        <end position="234"/>
    </location>
</feature>
<accession>A0A9P4TCX6</accession>
<dbReference type="OrthoDB" id="6119954at2759"/>
<evidence type="ECO:0000313" key="3">
    <source>
        <dbReference type="EMBL" id="KAF3000765.1"/>
    </source>
</evidence>
<protein>
    <recommendedName>
        <fullName evidence="2">Peptidase M20 dimerisation domain-containing protein</fullName>
    </recommendedName>
</protein>
<evidence type="ECO:0000313" key="4">
    <source>
        <dbReference type="Proteomes" id="UP000801428"/>
    </source>
</evidence>
<dbReference type="Gene3D" id="3.40.630.10">
    <property type="entry name" value="Zn peptidases"/>
    <property type="match status" value="2"/>
</dbReference>
<keyword evidence="4" id="KW-1185">Reference proteome</keyword>
<gene>
    <name evidence="3" type="ORF">E8E13_004854</name>
</gene>